<dbReference type="Pfam" id="PF12704">
    <property type="entry name" value="MacB_PCD"/>
    <property type="match status" value="1"/>
</dbReference>
<keyword evidence="4 7" id="KW-1133">Transmembrane helix</keyword>
<gene>
    <name evidence="10" type="ORF">A3C82_02175</name>
</gene>
<evidence type="ECO:0000256" key="4">
    <source>
        <dbReference type="ARBA" id="ARBA00022989"/>
    </source>
</evidence>
<dbReference type="GO" id="GO:0005886">
    <property type="term" value="C:plasma membrane"/>
    <property type="evidence" value="ECO:0007669"/>
    <property type="project" value="UniProtKB-SubCell"/>
</dbReference>
<sequence>MMVQDSIRTAFTGLKTNKTRSFLTILGIVIGIAAVILMMSIGQGAESLILNQIGGLGAETIVVRPGKEPTGPSDIGQTLFANSLKTRDVEALVKKGNVPNLVQITPVLMVPGSVSFEGETFRPTILGSSGEFFAEVFNIYPAQGVLFDENDIRQNASVVVIGSRVAEELFASSDAVGEYIKIRDKKFRVVGVFPPKGQVSFFNINELVLVPYTTAQVYLLGIDYFHEVIIKADSAESVGRAVRDIEITLRESHNITDPKDDDFFVATQQALVDQIRIILGALTAFLSSVVAIALVVGGIGVMNIMFVSVTERTREIGLRKALGATEKDILLQFLFEAVTLTAIGGVVGIILGATLSFLAALVLGKILGLAWIFTFPIPAALLGLGVSALVGFVFGLYPAMQASKKSPIEALRYE</sequence>
<evidence type="ECO:0008006" key="12">
    <source>
        <dbReference type="Google" id="ProtNLM"/>
    </source>
</evidence>
<comment type="subcellular location">
    <subcellularLocation>
        <location evidence="1">Cell membrane</location>
        <topology evidence="1">Multi-pass membrane protein</topology>
    </subcellularLocation>
</comment>
<keyword evidence="3 7" id="KW-0812">Transmembrane</keyword>
<evidence type="ECO:0000256" key="2">
    <source>
        <dbReference type="ARBA" id="ARBA00022475"/>
    </source>
</evidence>
<evidence type="ECO:0000313" key="11">
    <source>
        <dbReference type="Proteomes" id="UP000176901"/>
    </source>
</evidence>
<dbReference type="GO" id="GO:0022857">
    <property type="term" value="F:transmembrane transporter activity"/>
    <property type="evidence" value="ECO:0007669"/>
    <property type="project" value="TreeGrafter"/>
</dbReference>
<dbReference type="EMBL" id="MHTW01000028">
    <property type="protein sequence ID" value="OHA66658.1"/>
    <property type="molecule type" value="Genomic_DNA"/>
</dbReference>
<evidence type="ECO:0000313" key="10">
    <source>
        <dbReference type="EMBL" id="OHA66658.1"/>
    </source>
</evidence>
<evidence type="ECO:0000256" key="6">
    <source>
        <dbReference type="ARBA" id="ARBA00038076"/>
    </source>
</evidence>
<feature type="transmembrane region" description="Helical" evidence="7">
    <location>
        <begin position="277"/>
        <end position="309"/>
    </location>
</feature>
<evidence type="ECO:0000259" key="8">
    <source>
        <dbReference type="Pfam" id="PF02687"/>
    </source>
</evidence>
<keyword evidence="5 7" id="KW-0472">Membrane</keyword>
<evidence type="ECO:0000256" key="7">
    <source>
        <dbReference type="SAM" id="Phobius"/>
    </source>
</evidence>
<dbReference type="InterPro" id="IPR025857">
    <property type="entry name" value="MacB_PCD"/>
</dbReference>
<protein>
    <recommendedName>
        <fullName evidence="12">Multidrug ABC transporter substrate-binding protein</fullName>
    </recommendedName>
</protein>
<dbReference type="STRING" id="1802451.A3C82_02175"/>
<organism evidence="10 11">
    <name type="scientific">Candidatus Wildermuthbacteria bacterium RIFCSPHIGHO2_02_FULL_47_12</name>
    <dbReference type="NCBI Taxonomy" id="1802451"/>
    <lineage>
        <taxon>Bacteria</taxon>
        <taxon>Candidatus Wildermuthiibacteriota</taxon>
    </lineage>
</organism>
<proteinExistence type="inferred from homology"/>
<keyword evidence="2" id="KW-1003">Cell membrane</keyword>
<evidence type="ECO:0000256" key="5">
    <source>
        <dbReference type="ARBA" id="ARBA00023136"/>
    </source>
</evidence>
<feature type="transmembrane region" description="Helical" evidence="7">
    <location>
        <begin position="21"/>
        <end position="42"/>
    </location>
</feature>
<dbReference type="InterPro" id="IPR050250">
    <property type="entry name" value="Macrolide_Exporter_MacB"/>
</dbReference>
<evidence type="ECO:0000256" key="1">
    <source>
        <dbReference type="ARBA" id="ARBA00004651"/>
    </source>
</evidence>
<dbReference type="InterPro" id="IPR003838">
    <property type="entry name" value="ABC3_permease_C"/>
</dbReference>
<dbReference type="Pfam" id="PF02687">
    <property type="entry name" value="FtsX"/>
    <property type="match status" value="1"/>
</dbReference>
<dbReference type="PANTHER" id="PTHR30572:SF4">
    <property type="entry name" value="ABC TRANSPORTER PERMEASE YTRF"/>
    <property type="match status" value="1"/>
</dbReference>
<comment type="similarity">
    <text evidence="6">Belongs to the ABC-4 integral membrane protein family.</text>
</comment>
<reference evidence="10 11" key="1">
    <citation type="journal article" date="2016" name="Nat. Commun.">
        <title>Thousands of microbial genomes shed light on interconnected biogeochemical processes in an aquifer system.</title>
        <authorList>
            <person name="Anantharaman K."/>
            <person name="Brown C.T."/>
            <person name="Hug L.A."/>
            <person name="Sharon I."/>
            <person name="Castelle C.J."/>
            <person name="Probst A.J."/>
            <person name="Thomas B.C."/>
            <person name="Singh A."/>
            <person name="Wilkins M.J."/>
            <person name="Karaoz U."/>
            <person name="Brodie E.L."/>
            <person name="Williams K.H."/>
            <person name="Hubbard S.S."/>
            <person name="Banfield J.F."/>
        </authorList>
    </citation>
    <scope>NUCLEOTIDE SEQUENCE [LARGE SCALE GENOMIC DNA]</scope>
</reference>
<feature type="transmembrane region" description="Helical" evidence="7">
    <location>
        <begin position="330"/>
        <end position="363"/>
    </location>
</feature>
<accession>A0A1G2R244</accession>
<dbReference type="PANTHER" id="PTHR30572">
    <property type="entry name" value="MEMBRANE COMPONENT OF TRANSPORTER-RELATED"/>
    <property type="match status" value="1"/>
</dbReference>
<dbReference type="Proteomes" id="UP000176901">
    <property type="component" value="Unassembled WGS sequence"/>
</dbReference>
<feature type="transmembrane region" description="Helical" evidence="7">
    <location>
        <begin position="369"/>
        <end position="397"/>
    </location>
</feature>
<evidence type="ECO:0000256" key="3">
    <source>
        <dbReference type="ARBA" id="ARBA00022692"/>
    </source>
</evidence>
<name>A0A1G2R244_9BACT</name>
<feature type="domain" description="MacB-like periplasmic core" evidence="9">
    <location>
        <begin position="21"/>
        <end position="246"/>
    </location>
</feature>
<dbReference type="AlphaFoldDB" id="A0A1G2R244"/>
<comment type="caution">
    <text evidence="10">The sequence shown here is derived from an EMBL/GenBank/DDBJ whole genome shotgun (WGS) entry which is preliminary data.</text>
</comment>
<evidence type="ECO:0000259" key="9">
    <source>
        <dbReference type="Pfam" id="PF12704"/>
    </source>
</evidence>
<feature type="domain" description="ABC3 transporter permease C-terminal" evidence="8">
    <location>
        <begin position="288"/>
        <end position="407"/>
    </location>
</feature>